<keyword evidence="4 5" id="KW-0732">Signal</keyword>
<evidence type="ECO:0000256" key="4">
    <source>
        <dbReference type="ARBA" id="ARBA00022729"/>
    </source>
</evidence>
<comment type="caution">
    <text evidence="6">The sequence shown here is derived from an EMBL/GenBank/DDBJ whole genome shotgun (WGS) entry which is preliminary data.</text>
</comment>
<keyword evidence="7" id="KW-1185">Reference proteome</keyword>
<dbReference type="Proteomes" id="UP001458880">
    <property type="component" value="Unassembled WGS sequence"/>
</dbReference>
<dbReference type="AlphaFoldDB" id="A0AAW1KPB2"/>
<evidence type="ECO:0000256" key="5">
    <source>
        <dbReference type="SAM" id="SignalP"/>
    </source>
</evidence>
<dbReference type="PANTHER" id="PTHR10009:SF11">
    <property type="entry name" value="RH54244P"/>
    <property type="match status" value="1"/>
</dbReference>
<gene>
    <name evidence="6" type="ORF">QE152_g21674</name>
</gene>
<sequence length="451" mass="50853">MKLHVTSFLLVTLFYYNICLVGSSGLHEVFTWTRITFVDPDSQFYRPRHAAISNKNRFTYSGGDAVVFPDDVPVSSTSTMPSLDINAEDSNLEYIYENNVPMGANRWKNKLFITIPRRRLGVPSTLNYVPIDKPERHNVPLIPYPDLKTNAVKAPADQEHIVSAYRVAIDACDRLWVADSGVVETLGNQTQLGQQKIVIIDLNTDKIIKTYRFKDSDLTHATVLTMSVVDVTADNCDDAYAYFPDLAGFGLVVYSLKQDDSWRVKHNYFYLEPQAGEFRIGGIPFQWNDGIFSAALTDVLEDGSRDVIFHAMAGTHLYSVSTKILKDKELATRSYHHDDFKVLGDRGRGSQTSASDLHKSSGVLFLAMVNQNAVGCWNTNKPFDPKNFDIVQRNDTTMIYPADLKISGDDIIVLTNTMPVFLYSFLDYDEVNFRVWMNEVKVAVKGTNCDN</sequence>
<evidence type="ECO:0000256" key="2">
    <source>
        <dbReference type="ARBA" id="ARBA00009127"/>
    </source>
</evidence>
<evidence type="ECO:0000313" key="7">
    <source>
        <dbReference type="Proteomes" id="UP001458880"/>
    </source>
</evidence>
<evidence type="ECO:0000313" key="6">
    <source>
        <dbReference type="EMBL" id="KAK9721211.1"/>
    </source>
</evidence>
<dbReference type="PRINTS" id="PR01366">
    <property type="entry name" value="ROYALJELLY"/>
</dbReference>
<dbReference type="EMBL" id="JASPKY010000201">
    <property type="protein sequence ID" value="KAK9721211.1"/>
    <property type="molecule type" value="Genomic_DNA"/>
</dbReference>
<name>A0AAW1KPB2_POPJA</name>
<feature type="signal peptide" evidence="5">
    <location>
        <begin position="1"/>
        <end position="25"/>
    </location>
</feature>
<keyword evidence="3" id="KW-0964">Secreted</keyword>
<comment type="subcellular location">
    <subcellularLocation>
        <location evidence="1">Secreted</location>
    </subcellularLocation>
</comment>
<evidence type="ECO:0000256" key="3">
    <source>
        <dbReference type="ARBA" id="ARBA00022525"/>
    </source>
</evidence>
<organism evidence="6 7">
    <name type="scientific">Popillia japonica</name>
    <name type="common">Japanese beetle</name>
    <dbReference type="NCBI Taxonomy" id="7064"/>
    <lineage>
        <taxon>Eukaryota</taxon>
        <taxon>Metazoa</taxon>
        <taxon>Ecdysozoa</taxon>
        <taxon>Arthropoda</taxon>
        <taxon>Hexapoda</taxon>
        <taxon>Insecta</taxon>
        <taxon>Pterygota</taxon>
        <taxon>Neoptera</taxon>
        <taxon>Endopterygota</taxon>
        <taxon>Coleoptera</taxon>
        <taxon>Polyphaga</taxon>
        <taxon>Scarabaeiformia</taxon>
        <taxon>Scarabaeidae</taxon>
        <taxon>Rutelinae</taxon>
        <taxon>Popillia</taxon>
    </lineage>
</organism>
<dbReference type="Gene3D" id="2.120.10.30">
    <property type="entry name" value="TolB, C-terminal domain"/>
    <property type="match status" value="1"/>
</dbReference>
<dbReference type="InterPro" id="IPR011042">
    <property type="entry name" value="6-blade_b-propeller_TolB-like"/>
</dbReference>
<dbReference type="Pfam" id="PF03022">
    <property type="entry name" value="MRJP"/>
    <property type="match status" value="1"/>
</dbReference>
<dbReference type="SUPFAM" id="SSF75011">
    <property type="entry name" value="3-carboxy-cis,cis-mucoante lactonizing enzyme"/>
    <property type="match status" value="1"/>
</dbReference>
<dbReference type="InterPro" id="IPR017996">
    <property type="entry name" value="MRJP/yellow-related"/>
</dbReference>
<reference evidence="6 7" key="1">
    <citation type="journal article" date="2024" name="BMC Genomics">
        <title>De novo assembly and annotation of Popillia japonica's genome with initial clues to its potential as an invasive pest.</title>
        <authorList>
            <person name="Cucini C."/>
            <person name="Boschi S."/>
            <person name="Funari R."/>
            <person name="Cardaioli E."/>
            <person name="Iannotti N."/>
            <person name="Marturano G."/>
            <person name="Paoli F."/>
            <person name="Bruttini M."/>
            <person name="Carapelli A."/>
            <person name="Frati F."/>
            <person name="Nardi F."/>
        </authorList>
    </citation>
    <scope>NUCLEOTIDE SEQUENCE [LARGE SCALE GENOMIC DNA]</scope>
    <source>
        <strain evidence="6">DMR45628</strain>
    </source>
</reference>
<protein>
    <submittedName>
        <fullName evidence="6">Major royal jelly protein</fullName>
    </submittedName>
</protein>
<accession>A0AAW1KPB2</accession>
<comment type="similarity">
    <text evidence="2">Belongs to the major royal jelly protein family.</text>
</comment>
<feature type="chain" id="PRO_5043452519" evidence="5">
    <location>
        <begin position="26"/>
        <end position="451"/>
    </location>
</feature>
<proteinExistence type="inferred from homology"/>
<dbReference type="PANTHER" id="PTHR10009">
    <property type="entry name" value="PROTEIN YELLOW-RELATED"/>
    <property type="match status" value="1"/>
</dbReference>
<evidence type="ECO:0000256" key="1">
    <source>
        <dbReference type="ARBA" id="ARBA00004613"/>
    </source>
</evidence>
<dbReference type="GO" id="GO:0005576">
    <property type="term" value="C:extracellular region"/>
    <property type="evidence" value="ECO:0007669"/>
    <property type="project" value="UniProtKB-SubCell"/>
</dbReference>